<evidence type="ECO:0000313" key="8">
    <source>
        <dbReference type="Proteomes" id="UP001258945"/>
    </source>
</evidence>
<feature type="transmembrane region" description="Helical" evidence="6">
    <location>
        <begin position="202"/>
        <end position="222"/>
    </location>
</feature>
<evidence type="ECO:0000256" key="3">
    <source>
        <dbReference type="ARBA" id="ARBA00022989"/>
    </source>
</evidence>
<keyword evidence="8" id="KW-1185">Reference proteome</keyword>
<keyword evidence="3 6" id="KW-1133">Transmembrane helix</keyword>
<reference evidence="7 8" key="1">
    <citation type="journal article" date="2019" name="Microb. Pathog.">
        <title>Comparison of VITEK 2, MALDI-TOF MS, 16S rRNA gene sequencing, and whole-genome sequencing for identification of Roseomonas mucosa.</title>
        <authorList>
            <person name="Rudolph W.W."/>
            <person name="Gunzer F."/>
            <person name="Trauth M."/>
            <person name="Bunk B."/>
            <person name="Bigge R."/>
            <person name="Schrottner P."/>
        </authorList>
    </citation>
    <scope>NUCLEOTIDE SEQUENCE [LARGE SCALE GENOMIC DNA]</scope>
    <source>
        <strain evidence="7 8">DSM 103800</strain>
    </source>
</reference>
<accession>A0ABU3MKA8</accession>
<keyword evidence="2 6" id="KW-0812">Transmembrane</keyword>
<feature type="transmembrane region" description="Helical" evidence="6">
    <location>
        <begin position="242"/>
        <end position="265"/>
    </location>
</feature>
<name>A0ABU3MKA8_9PROT</name>
<evidence type="ECO:0000313" key="7">
    <source>
        <dbReference type="EMBL" id="MDT8333110.1"/>
    </source>
</evidence>
<dbReference type="PANTHER" id="PTHR30520">
    <property type="entry name" value="FORMATE TRANSPORTER-RELATED"/>
    <property type="match status" value="1"/>
</dbReference>
<feature type="transmembrane region" description="Helical" evidence="6">
    <location>
        <begin position="176"/>
        <end position="195"/>
    </location>
</feature>
<gene>
    <name evidence="7" type="ORF">RQ831_18835</name>
</gene>
<dbReference type="RefSeq" id="WP_314284242.1">
    <property type="nucleotide sequence ID" value="NZ_JAVVDO010000044.1"/>
</dbReference>
<evidence type="ECO:0000256" key="1">
    <source>
        <dbReference type="ARBA" id="ARBA00004141"/>
    </source>
</evidence>
<dbReference type="EMBL" id="JAVVDO010000044">
    <property type="protein sequence ID" value="MDT8333110.1"/>
    <property type="molecule type" value="Genomic_DNA"/>
</dbReference>
<evidence type="ECO:0000256" key="5">
    <source>
        <dbReference type="SAM" id="MobiDB-lite"/>
    </source>
</evidence>
<dbReference type="InterPro" id="IPR023271">
    <property type="entry name" value="Aquaporin-like"/>
</dbReference>
<evidence type="ECO:0000256" key="6">
    <source>
        <dbReference type="SAM" id="Phobius"/>
    </source>
</evidence>
<feature type="transmembrane region" description="Helical" evidence="6">
    <location>
        <begin position="128"/>
        <end position="150"/>
    </location>
</feature>
<evidence type="ECO:0000256" key="2">
    <source>
        <dbReference type="ARBA" id="ARBA00022692"/>
    </source>
</evidence>
<dbReference type="Pfam" id="PF01226">
    <property type="entry name" value="Form_Nir_trans"/>
    <property type="match status" value="1"/>
</dbReference>
<dbReference type="InterPro" id="IPR000292">
    <property type="entry name" value="For/NO2_transpt"/>
</dbReference>
<keyword evidence="4 6" id="KW-0472">Membrane</keyword>
<sequence>MADEQPGGMTESEQESAEELAAPRSRVIHEVIRRQGEEELARPVGSLFWSGIAGGLAITTSVFAEGALRHKLPAGMPGREAISDLGYSLGFLMVVLGRMQLFTEQTIVTVLPVMAAPGWRRLGLAARLWAVVFAANMVGTCVAAAVSLWLPLAEPPVLASMVEISSELLRKTPLDILRQGIPAGFLIASVAWIRGGISSGDFWVVFVLTYAIALGGFTHVVAGSAEAFLLLFAGQAGLGQVLGGIILPALLGNVIGGTGLFALLAHAQVRQEI</sequence>
<comment type="caution">
    <text evidence="7">The sequence shown here is derived from an EMBL/GenBank/DDBJ whole genome shotgun (WGS) entry which is preliminary data.</text>
</comment>
<dbReference type="Gene3D" id="1.20.1080.10">
    <property type="entry name" value="Glycerol uptake facilitator protein"/>
    <property type="match status" value="1"/>
</dbReference>
<comment type="subcellular location">
    <subcellularLocation>
        <location evidence="1">Membrane</location>
        <topology evidence="1">Multi-pass membrane protein</topology>
    </subcellularLocation>
</comment>
<feature type="region of interest" description="Disordered" evidence="5">
    <location>
        <begin position="1"/>
        <end position="22"/>
    </location>
</feature>
<protein>
    <submittedName>
        <fullName evidence="7">Formate/nitrite transporter family protein</fullName>
    </submittedName>
</protein>
<dbReference type="PANTHER" id="PTHR30520:SF2">
    <property type="entry name" value="INNER MEMBRANE PROTEIN YFDC"/>
    <property type="match status" value="1"/>
</dbReference>
<dbReference type="Proteomes" id="UP001258945">
    <property type="component" value="Unassembled WGS sequence"/>
</dbReference>
<evidence type="ECO:0000256" key="4">
    <source>
        <dbReference type="ARBA" id="ARBA00023136"/>
    </source>
</evidence>
<organism evidence="7 8">
    <name type="scientific">Roseomonas gilardii</name>
    <dbReference type="NCBI Taxonomy" id="257708"/>
    <lineage>
        <taxon>Bacteria</taxon>
        <taxon>Pseudomonadati</taxon>
        <taxon>Pseudomonadota</taxon>
        <taxon>Alphaproteobacteria</taxon>
        <taxon>Acetobacterales</taxon>
        <taxon>Roseomonadaceae</taxon>
        <taxon>Roseomonas</taxon>
    </lineage>
</organism>
<proteinExistence type="predicted"/>